<dbReference type="PIRSF" id="PIRSF000883">
    <property type="entry name" value="Pesterase_MJ0912"/>
    <property type="match status" value="1"/>
</dbReference>
<dbReference type="AlphaFoldDB" id="W4LB83"/>
<feature type="domain" description="Calcineurin-like phosphoesterase" evidence="1">
    <location>
        <begin position="7"/>
        <end position="168"/>
    </location>
</feature>
<reference evidence="2 3" key="1">
    <citation type="journal article" date="2014" name="Nature">
        <title>An environmental bacterial taxon with a large and distinct metabolic repertoire.</title>
        <authorList>
            <person name="Wilson M.C."/>
            <person name="Mori T."/>
            <person name="Ruckert C."/>
            <person name="Uria A.R."/>
            <person name="Helf M.J."/>
            <person name="Takada K."/>
            <person name="Gernert C."/>
            <person name="Steffens U.A."/>
            <person name="Heycke N."/>
            <person name="Schmitt S."/>
            <person name="Rinke C."/>
            <person name="Helfrich E.J."/>
            <person name="Brachmann A.O."/>
            <person name="Gurgui C."/>
            <person name="Wakimoto T."/>
            <person name="Kracht M."/>
            <person name="Crusemann M."/>
            <person name="Hentschel U."/>
            <person name="Abe I."/>
            <person name="Matsunaga S."/>
            <person name="Kalinowski J."/>
            <person name="Takeyama H."/>
            <person name="Piel J."/>
        </authorList>
    </citation>
    <scope>NUCLEOTIDE SEQUENCE [LARGE SCALE GENOMIC DNA]</scope>
    <source>
        <strain evidence="3">TSY1</strain>
    </source>
</reference>
<name>W4LB83_ENTF1</name>
<organism evidence="2 3">
    <name type="scientific">Entotheonella factor</name>
    <dbReference type="NCBI Taxonomy" id="1429438"/>
    <lineage>
        <taxon>Bacteria</taxon>
        <taxon>Pseudomonadati</taxon>
        <taxon>Nitrospinota/Tectimicrobiota group</taxon>
        <taxon>Candidatus Tectimicrobiota</taxon>
        <taxon>Candidatus Entotheonellia</taxon>
        <taxon>Candidatus Entotheonellales</taxon>
        <taxon>Candidatus Entotheonellaceae</taxon>
        <taxon>Candidatus Entotheonella</taxon>
    </lineage>
</organism>
<dbReference type="PATRIC" id="fig|1429438.4.peg.6011"/>
<dbReference type="InterPro" id="IPR004843">
    <property type="entry name" value="Calcineurin-like_PHP"/>
</dbReference>
<dbReference type="EMBL" id="AZHW01000947">
    <property type="protein sequence ID" value="ETW95189.1"/>
    <property type="molecule type" value="Genomic_DNA"/>
</dbReference>
<keyword evidence="3" id="KW-1185">Reference proteome</keyword>
<dbReference type="SUPFAM" id="SSF56300">
    <property type="entry name" value="Metallo-dependent phosphatases"/>
    <property type="match status" value="1"/>
</dbReference>
<dbReference type="InterPro" id="IPR011152">
    <property type="entry name" value="Pesterase_MJ0912"/>
</dbReference>
<dbReference type="InterPro" id="IPR029052">
    <property type="entry name" value="Metallo-depent_PP-like"/>
</dbReference>
<evidence type="ECO:0000259" key="1">
    <source>
        <dbReference type="Pfam" id="PF00149"/>
    </source>
</evidence>
<dbReference type="Proteomes" id="UP000019141">
    <property type="component" value="Unassembled WGS sequence"/>
</dbReference>
<dbReference type="HOGENOM" id="CLU_074761_0_1_7"/>
<accession>W4LB83</accession>
<sequence>MAMTYQRIAVFGGIYNNYLALEIAIQDAQRRGAEALFCLGDLGGFGPYPDRVYPLLQAHGIQVMRGNYDVSLAEGEADCGCGYTDPRDNFFAEISYKYTFENTAERYKQWLATLPDTLRVQLGRYRLHMCHGSPRQINEFLWESTTPDCLIDKFCQDYDADAILCTHTGIKWHRQLPNDRHCINVGVLGRPENDGETHVWYTLLTAEPALQVEFIPVPYDYQQLAQDMRDEGLPEEFVDTVLTGWWTTCLEVLPGKERVRGRW</sequence>
<dbReference type="Gene3D" id="3.60.21.10">
    <property type="match status" value="1"/>
</dbReference>
<evidence type="ECO:0000313" key="3">
    <source>
        <dbReference type="Proteomes" id="UP000019141"/>
    </source>
</evidence>
<proteinExistence type="predicted"/>
<comment type="caution">
    <text evidence="2">The sequence shown here is derived from an EMBL/GenBank/DDBJ whole genome shotgun (WGS) entry which is preliminary data.</text>
</comment>
<evidence type="ECO:0000313" key="2">
    <source>
        <dbReference type="EMBL" id="ETW95189.1"/>
    </source>
</evidence>
<gene>
    <name evidence="2" type="ORF">ETSY1_31660</name>
</gene>
<protein>
    <submittedName>
        <fullName evidence="2">Metallophosphoesterase</fullName>
    </submittedName>
</protein>
<dbReference type="Pfam" id="PF00149">
    <property type="entry name" value="Metallophos"/>
    <property type="match status" value="1"/>
</dbReference>